<evidence type="ECO:0000256" key="2">
    <source>
        <dbReference type="ARBA" id="ARBA00022679"/>
    </source>
</evidence>
<comment type="caution">
    <text evidence="3">The sequence shown here is derived from an EMBL/GenBank/DDBJ whole genome shotgun (WGS) entry which is preliminary data.</text>
</comment>
<dbReference type="GO" id="GO:0005886">
    <property type="term" value="C:plasma membrane"/>
    <property type="evidence" value="ECO:0007669"/>
    <property type="project" value="TreeGrafter"/>
</dbReference>
<dbReference type="Pfam" id="PF13578">
    <property type="entry name" value="Methyltransf_24"/>
    <property type="match status" value="1"/>
</dbReference>
<dbReference type="AlphaFoldDB" id="A0A368VSB5"/>
<dbReference type="EMBL" id="QPJC01000004">
    <property type="protein sequence ID" value="RCW44575.1"/>
    <property type="molecule type" value="Genomic_DNA"/>
</dbReference>
<dbReference type="Gene3D" id="3.40.50.150">
    <property type="entry name" value="Vaccinia Virus protein VP39"/>
    <property type="match status" value="1"/>
</dbReference>
<evidence type="ECO:0000313" key="4">
    <source>
        <dbReference type="Proteomes" id="UP000253495"/>
    </source>
</evidence>
<reference evidence="3 4" key="1">
    <citation type="submission" date="2018-07" db="EMBL/GenBank/DDBJ databases">
        <title>Genomic Encyclopedia of Type Strains, Phase III (KMG-III): the genomes of soil and plant-associated and newly described type strains.</title>
        <authorList>
            <person name="Whitman W."/>
        </authorList>
    </citation>
    <scope>NUCLEOTIDE SEQUENCE [LARGE SCALE GENOMIC DNA]</scope>
    <source>
        <strain evidence="3 4">CECT 8575</strain>
    </source>
</reference>
<dbReference type="InterPro" id="IPR029063">
    <property type="entry name" value="SAM-dependent_MTases_sf"/>
</dbReference>
<evidence type="ECO:0000256" key="1">
    <source>
        <dbReference type="ARBA" id="ARBA00022603"/>
    </source>
</evidence>
<proteinExistence type="predicted"/>
<evidence type="ECO:0000313" key="3">
    <source>
        <dbReference type="EMBL" id="RCW44575.1"/>
    </source>
</evidence>
<dbReference type="PANTHER" id="PTHR40048">
    <property type="entry name" value="RHAMNOSYL O-METHYLTRANSFERASE"/>
    <property type="match status" value="1"/>
</dbReference>
<dbReference type="SUPFAM" id="SSF53335">
    <property type="entry name" value="S-adenosyl-L-methionine-dependent methyltransferases"/>
    <property type="match status" value="1"/>
</dbReference>
<keyword evidence="2 3" id="KW-0808">Transferase</keyword>
<dbReference type="GO" id="GO:0032259">
    <property type="term" value="P:methylation"/>
    <property type="evidence" value="ECO:0007669"/>
    <property type="project" value="UniProtKB-KW"/>
</dbReference>
<dbReference type="Proteomes" id="UP000253495">
    <property type="component" value="Unassembled WGS sequence"/>
</dbReference>
<protein>
    <submittedName>
        <fullName evidence="3">Putative O-methyltransferase YrrM</fullName>
    </submittedName>
</protein>
<dbReference type="PANTHER" id="PTHR40048:SF1">
    <property type="entry name" value="RHAMNOSYL O-METHYLTRANSFERASE"/>
    <property type="match status" value="1"/>
</dbReference>
<organism evidence="3 4">
    <name type="scientific">Halopolyspora algeriensis</name>
    <dbReference type="NCBI Taxonomy" id="1500506"/>
    <lineage>
        <taxon>Bacteria</taxon>
        <taxon>Bacillati</taxon>
        <taxon>Actinomycetota</taxon>
        <taxon>Actinomycetes</taxon>
        <taxon>Actinomycetes incertae sedis</taxon>
        <taxon>Halopolyspora</taxon>
    </lineage>
</organism>
<keyword evidence="4" id="KW-1185">Reference proteome</keyword>
<gene>
    <name evidence="3" type="ORF">DFQ14_104164</name>
</gene>
<dbReference type="GO" id="GO:0071770">
    <property type="term" value="P:DIM/DIP cell wall layer assembly"/>
    <property type="evidence" value="ECO:0007669"/>
    <property type="project" value="TreeGrafter"/>
</dbReference>
<dbReference type="GO" id="GO:0008168">
    <property type="term" value="F:methyltransferase activity"/>
    <property type="evidence" value="ECO:0007669"/>
    <property type="project" value="UniProtKB-KW"/>
</dbReference>
<accession>A0A368VSB5</accession>
<sequence length="232" mass="24730">MQQGPAAPPQPAHHEQPPATMPEDLLRQAERAVGFMPTDEGLALHRAASEYLGTGLALEVGTYCGKSTIYLAAAARATGGLVVTVDHHRGSEEHQPGWEYHDADLVDADTGKLDTLGEFRRTIARAGLEEQVVAMVGSSPVTAGFWRSPLSVLFIDGGHTDAAATADFEGWAPWVTPGGALLIHDVFPDPNDGGQAPYRIYRRAVDSAAFREVRAAGSLRVLERVGGEVGRL</sequence>
<keyword evidence="1 3" id="KW-0489">Methyltransferase</keyword>
<name>A0A368VSB5_9ACTN</name>